<gene>
    <name evidence="3" type="ORF">MSSAC_1250</name>
</gene>
<dbReference type="HOGENOM" id="CLU_018482_0_0_2"/>
<dbReference type="InterPro" id="IPR052934">
    <property type="entry name" value="Methyl-DNA_Rec/Restrict_Enz"/>
</dbReference>
<dbReference type="STRING" id="1434118.MSSAC_1250"/>
<dbReference type="PANTHER" id="PTHR37291:SF1">
    <property type="entry name" value="TYPE IV METHYL-DIRECTED RESTRICTION ENZYME ECOKMCRB SUBUNIT"/>
    <property type="match status" value="1"/>
</dbReference>
<dbReference type="InterPro" id="IPR011704">
    <property type="entry name" value="ATPase_dyneun-rel_AAA"/>
</dbReference>
<accession>A0A0E3PMY6</accession>
<dbReference type="Pfam" id="PF01878">
    <property type="entry name" value="EVE"/>
    <property type="match status" value="1"/>
</dbReference>
<dbReference type="Proteomes" id="UP000033123">
    <property type="component" value="Chromosome"/>
</dbReference>
<dbReference type="KEGG" id="msj:MSSAC_1250"/>
<evidence type="ECO:0000256" key="1">
    <source>
        <dbReference type="SAM" id="Coils"/>
    </source>
</evidence>
<proteinExistence type="predicted"/>
<dbReference type="PANTHER" id="PTHR37291">
    <property type="entry name" value="5-METHYLCYTOSINE-SPECIFIC RESTRICTION ENZYME B"/>
    <property type="match status" value="1"/>
</dbReference>
<dbReference type="Gene3D" id="3.10.590.10">
    <property type="entry name" value="ph1033 like domains"/>
    <property type="match status" value="1"/>
</dbReference>
<protein>
    <recommendedName>
        <fullName evidence="2">AAA+ ATPase domain-containing protein</fullName>
    </recommendedName>
</protein>
<dbReference type="InterPro" id="IPR002740">
    <property type="entry name" value="EVE_domain"/>
</dbReference>
<dbReference type="AlphaFoldDB" id="A0A0E3PMY6"/>
<dbReference type="SMART" id="SM00382">
    <property type="entry name" value="AAA"/>
    <property type="match status" value="1"/>
</dbReference>
<dbReference type="GeneID" id="24870837"/>
<name>A0A0E3PMY6_9EURY</name>
<dbReference type="RefSeq" id="WP_052727212.1">
    <property type="nucleotide sequence ID" value="NZ_CP009508.1"/>
</dbReference>
<feature type="domain" description="AAA+ ATPase" evidence="2">
    <location>
        <begin position="592"/>
        <end position="758"/>
    </location>
</feature>
<dbReference type="EMBL" id="CP009508">
    <property type="protein sequence ID" value="AKB35840.1"/>
    <property type="molecule type" value="Genomic_DNA"/>
</dbReference>
<evidence type="ECO:0000259" key="2">
    <source>
        <dbReference type="SMART" id="SM00382"/>
    </source>
</evidence>
<dbReference type="Pfam" id="PF07728">
    <property type="entry name" value="AAA_5"/>
    <property type="match status" value="1"/>
</dbReference>
<organism evidence="3 4">
    <name type="scientific">Methanosarcina siciliae C2J</name>
    <dbReference type="NCBI Taxonomy" id="1434118"/>
    <lineage>
        <taxon>Archaea</taxon>
        <taxon>Methanobacteriati</taxon>
        <taxon>Methanobacteriota</taxon>
        <taxon>Stenosarchaea group</taxon>
        <taxon>Methanomicrobia</taxon>
        <taxon>Methanosarcinales</taxon>
        <taxon>Methanosarcinaceae</taxon>
        <taxon>Methanosarcina</taxon>
    </lineage>
</organism>
<evidence type="ECO:0000313" key="4">
    <source>
        <dbReference type="Proteomes" id="UP000033123"/>
    </source>
</evidence>
<dbReference type="SUPFAM" id="SSF52540">
    <property type="entry name" value="P-loop containing nucleoside triphosphate hydrolases"/>
    <property type="match status" value="1"/>
</dbReference>
<dbReference type="GO" id="GO:0005524">
    <property type="term" value="F:ATP binding"/>
    <property type="evidence" value="ECO:0007669"/>
    <property type="project" value="InterPro"/>
</dbReference>
<evidence type="ECO:0000313" key="3">
    <source>
        <dbReference type="EMBL" id="AKB35840.1"/>
    </source>
</evidence>
<reference evidence="3 4" key="1">
    <citation type="submission" date="2014-07" db="EMBL/GenBank/DDBJ databases">
        <title>Methanogenic archaea and the global carbon cycle.</title>
        <authorList>
            <person name="Henriksen J.R."/>
            <person name="Luke J."/>
            <person name="Reinhart S."/>
            <person name="Benedict M.N."/>
            <person name="Youngblut N.D."/>
            <person name="Metcalf M.E."/>
            <person name="Whitaker R.J."/>
            <person name="Metcalf W.W."/>
        </authorList>
    </citation>
    <scope>NUCLEOTIDE SEQUENCE [LARGE SCALE GENOMIC DNA]</scope>
    <source>
        <strain evidence="3 4">C2J</strain>
    </source>
</reference>
<dbReference type="InterPro" id="IPR027417">
    <property type="entry name" value="P-loop_NTPase"/>
</dbReference>
<dbReference type="InterPro" id="IPR003593">
    <property type="entry name" value="AAA+_ATPase"/>
</dbReference>
<feature type="coiled-coil region" evidence="1">
    <location>
        <begin position="213"/>
        <end position="247"/>
    </location>
</feature>
<dbReference type="Gene3D" id="3.40.50.300">
    <property type="entry name" value="P-loop containing nucleotide triphosphate hydrolases"/>
    <property type="match status" value="1"/>
</dbReference>
<sequence>MQKSIEIIQKHAAELEKLEQDEQYLFKQLNNLNVEIVERLINNFRSEWFQPVNLLRLEILNNIKENIRITPELIEEVKNKITTKDVEYFSKYDETLVSGLINYPQKKKLPFVNWKKNFSIVYPFFYSWEDKTESDTALDIIAKGLIKKLELDQYRSHKVSFDGSQNYGASSCWIAIFPEKRVTHRNAYQLFLRIHAETLESGIVAGSNVNDESADTRKNYNTIEEVIEKLKNSKETVENKNNSLINYWKFAPGENGICWEEFYKKGIIAIGWDDLGNLNEYTTETLSEALNIEDIENSNRISNIENFRDASIGDIVVANKGRSKSLGIGVITGEYIFDEERKEYKHIRKVKWLINHLVDFGKSIFRADTFSPTLKWETIKEKYTNTDPSYEQIFNDLEAEKTSSTTTKPPSSPETQNFWWLNANPKIWSIDSYKLGDIQSYTSHNDKGNKRRVYKYFKEVKPGDLVIGYESSPVKQIKAIYEITKGLHADDSEQEIINFEIKEIVEDPITWDDLRETKGLENCEVFANNQGSLFSLTSEEFEIIRDLIDERNINTEKEKEKLSIKEYSFSSDPEKPFIEDPELKGIIDSLKIKKNIVLQGPPGVGKTFVAKKIAYEMMKKTDDTKIEMVQFHQSYSYEDFIQGIRPSGKTFRVKNGVFHDFCKKAELDPENKYFFIIDEINRGNLSKIFGELMMLIETDKRGKYKVHLTYSEKDDAPFSVPENLYLIGTMNTADRSLSIVDYALRRRFRFITLEPKFNQRFIDYLNSQGFSPEFIGDIVSKITAVNKTIKLDKNLGEGFQIGHSFFCNHKNNKSENEWFEDIINFEIKPLLDEYWFDDKDKYESQIDLLLS</sequence>
<dbReference type="GO" id="GO:0016887">
    <property type="term" value="F:ATP hydrolysis activity"/>
    <property type="evidence" value="ECO:0007669"/>
    <property type="project" value="InterPro"/>
</dbReference>
<feature type="coiled-coil region" evidence="1">
    <location>
        <begin position="1"/>
        <end position="35"/>
    </location>
</feature>
<dbReference type="InterPro" id="IPR015947">
    <property type="entry name" value="PUA-like_sf"/>
</dbReference>
<dbReference type="REBASE" id="109100">
    <property type="entry name" value="MsiC2JMcrBCP"/>
</dbReference>
<keyword evidence="1" id="KW-0175">Coiled coil</keyword>
<dbReference type="PATRIC" id="fig|1434118.4.peg.1589"/>
<dbReference type="CDD" id="cd00009">
    <property type="entry name" value="AAA"/>
    <property type="match status" value="1"/>
</dbReference>
<dbReference type="SUPFAM" id="SSF88697">
    <property type="entry name" value="PUA domain-like"/>
    <property type="match status" value="1"/>
</dbReference>